<sequence>MRCAVFPALMGFAAVTRGQIINRRIATSTVTAYAHPMTFWPLTHLAPSAAPLTYNDPPTASRVLPSNLERGADVDASTGGYGSWAPLSPSSSIDQISTVPTSLPTATTTCTVIKGSYPSSTLPAFCRPTLFANAPFLADPQIARSTAVVTMGANSVQDKVSCCAYCAAYYNCYAWRFVPSYVGKPSDRLPGGFDPWRHGNCEIAYHTGDDLDGEEGATRKGAADICPNGRLRDVLNGTLNAGNDMWMSGLYYNGWNQGACANLGGIVFEAGRDRGVGDESGVCQG</sequence>
<dbReference type="AlphaFoldDB" id="A0AAN7V0P7"/>
<evidence type="ECO:0000313" key="2">
    <source>
        <dbReference type="Proteomes" id="UP001305414"/>
    </source>
</evidence>
<accession>A0AAN7V0P7</accession>
<evidence type="ECO:0000313" key="1">
    <source>
        <dbReference type="EMBL" id="KAK5636851.1"/>
    </source>
</evidence>
<organism evidence="1 2">
    <name type="scientific">Xylaria bambusicola</name>
    <dbReference type="NCBI Taxonomy" id="326684"/>
    <lineage>
        <taxon>Eukaryota</taxon>
        <taxon>Fungi</taxon>
        <taxon>Dikarya</taxon>
        <taxon>Ascomycota</taxon>
        <taxon>Pezizomycotina</taxon>
        <taxon>Sordariomycetes</taxon>
        <taxon>Xylariomycetidae</taxon>
        <taxon>Xylariales</taxon>
        <taxon>Xylariaceae</taxon>
        <taxon>Xylaria</taxon>
    </lineage>
</organism>
<keyword evidence="2" id="KW-1185">Reference proteome</keyword>
<proteinExistence type="predicted"/>
<gene>
    <name evidence="1" type="ORF">RRF57_012563</name>
</gene>
<reference evidence="1 2" key="1">
    <citation type="submission" date="2023-10" db="EMBL/GenBank/DDBJ databases">
        <title>Draft genome sequence of Xylaria bambusicola isolate GMP-LS, the root and basal stem rot pathogen of sugarcane in Indonesia.</title>
        <authorList>
            <person name="Selvaraj P."/>
            <person name="Muralishankar V."/>
            <person name="Muruganantham S."/>
            <person name="Sp S."/>
            <person name="Haryani S."/>
            <person name="Lau K.J.X."/>
            <person name="Naqvi N.I."/>
        </authorList>
    </citation>
    <scope>NUCLEOTIDE SEQUENCE [LARGE SCALE GENOMIC DNA]</scope>
    <source>
        <strain evidence="1">GMP-LS</strain>
    </source>
</reference>
<dbReference type="EMBL" id="JAWHQM010000081">
    <property type="protein sequence ID" value="KAK5636851.1"/>
    <property type="molecule type" value="Genomic_DNA"/>
</dbReference>
<protein>
    <submittedName>
        <fullName evidence="1">Uncharacterized protein</fullName>
    </submittedName>
</protein>
<dbReference type="Proteomes" id="UP001305414">
    <property type="component" value="Unassembled WGS sequence"/>
</dbReference>
<comment type="caution">
    <text evidence="1">The sequence shown here is derived from an EMBL/GenBank/DDBJ whole genome shotgun (WGS) entry which is preliminary data.</text>
</comment>
<name>A0AAN7V0P7_9PEZI</name>